<dbReference type="Proteomes" id="UP000620262">
    <property type="component" value="Unassembled WGS sequence"/>
</dbReference>
<keyword evidence="2 3" id="KW-0802">TPR repeat</keyword>
<comment type="caution">
    <text evidence="5">The sequence shown here is derived from an EMBL/GenBank/DDBJ whole genome shotgun (WGS) entry which is preliminary data.</text>
</comment>
<evidence type="ECO:0000259" key="4">
    <source>
        <dbReference type="Pfam" id="PF13480"/>
    </source>
</evidence>
<protein>
    <submittedName>
        <fullName evidence="5">Tfp pilus assembly protein PilF</fullName>
    </submittedName>
</protein>
<dbReference type="Pfam" id="PF13480">
    <property type="entry name" value="Acetyltransf_6"/>
    <property type="match status" value="1"/>
</dbReference>
<gene>
    <name evidence="5" type="ORF">H4W29_000414</name>
</gene>
<keyword evidence="1" id="KW-0677">Repeat</keyword>
<keyword evidence="6" id="KW-1185">Reference proteome</keyword>
<reference evidence="5 6" key="1">
    <citation type="submission" date="2020-10" db="EMBL/GenBank/DDBJ databases">
        <title>Sequencing the genomes of 1000 actinobacteria strains.</title>
        <authorList>
            <person name="Klenk H.-P."/>
        </authorList>
    </citation>
    <scope>NUCLEOTIDE SEQUENCE [LARGE SCALE GENOMIC DNA]</scope>
    <source>
        <strain evidence="5 6">DSM 7307</strain>
    </source>
</reference>
<evidence type="ECO:0000256" key="3">
    <source>
        <dbReference type="PROSITE-ProRule" id="PRU00339"/>
    </source>
</evidence>
<feature type="repeat" description="TPR" evidence="3">
    <location>
        <begin position="490"/>
        <end position="523"/>
    </location>
</feature>
<dbReference type="InterPro" id="IPR016181">
    <property type="entry name" value="Acyl_CoA_acyltransferase"/>
</dbReference>
<dbReference type="RefSeq" id="WP_192727447.1">
    <property type="nucleotide sequence ID" value="NZ_BAAAVL010000003.1"/>
</dbReference>
<dbReference type="SUPFAM" id="SSF55729">
    <property type="entry name" value="Acyl-CoA N-acyltransferases (Nat)"/>
    <property type="match status" value="1"/>
</dbReference>
<dbReference type="PANTHER" id="PTHR44858:SF1">
    <property type="entry name" value="UDP-N-ACETYLGLUCOSAMINE--PEPTIDE N-ACETYLGLUCOSAMINYLTRANSFERASE SPINDLY-RELATED"/>
    <property type="match status" value="1"/>
</dbReference>
<accession>A0ABR9IJ86</accession>
<dbReference type="SUPFAM" id="SSF48452">
    <property type="entry name" value="TPR-like"/>
    <property type="match status" value="1"/>
</dbReference>
<dbReference type="SMART" id="SM00028">
    <property type="entry name" value="TPR"/>
    <property type="match status" value="5"/>
</dbReference>
<dbReference type="Gene3D" id="1.25.40.10">
    <property type="entry name" value="Tetratricopeptide repeat domain"/>
    <property type="match status" value="2"/>
</dbReference>
<dbReference type="PROSITE" id="PS50005">
    <property type="entry name" value="TPR"/>
    <property type="match status" value="2"/>
</dbReference>
<dbReference type="InterPro" id="IPR011990">
    <property type="entry name" value="TPR-like_helical_dom_sf"/>
</dbReference>
<evidence type="ECO:0000256" key="2">
    <source>
        <dbReference type="ARBA" id="ARBA00022803"/>
    </source>
</evidence>
<name>A0ABR9IJ86_RHIVS</name>
<dbReference type="Pfam" id="PF13432">
    <property type="entry name" value="TPR_16"/>
    <property type="match status" value="2"/>
</dbReference>
<sequence>MHVDIVSAFDDLHALKDNWNEVYAADPEGNYFLSWHWIAKWLERRASWFVLAVKRQEEDERYVAFLSVQLHVEFEEGQGLVNILRLGGTPYAGYNGLLTRLEDAEAALSAFADCLQTFNWKHLDLDDVYISKERLKALLEAFPVSEFSKRKVARRPHITSVGENIDHDVYVYVPLGDDFETFVDERFGSKTRRNARKALRDLVAPQNELRITHVTPETMERDLGLFYEMWNLQWGERQPRYGKFILDSSRHMLPACIEHGTVFMPILWHQDKPVGTFIIFLDPYRKSMMCFLGSRDLTFRHSISPGFMLHCYNLRWAIENGYRIYDMGTGNYSYKDLLGSEHHIVEKLQISTLTGRNIGDRLDPHSLGIAMHQAMHFFGNGNPTAAELCCRQILAVDEKHAQATSLLAKIEAEQRPRLTGDPEAHFSAAAGRHRAGDLAAAEAGYRDVISVVPDHFDALQHLALLLLQKGDLRGAAVCVDKAIEAKPTSASAYCNRGNIQARLSNFDQALASYDRAIALDARHAIALNNRGNVLRRLGRHDEALESYDRAIAIEPGYAQAAKNREAALQEMVTVPA</sequence>
<feature type="domain" description="BioF2-like acetyltransferase" evidence="4">
    <location>
        <begin position="189"/>
        <end position="335"/>
    </location>
</feature>
<evidence type="ECO:0000256" key="1">
    <source>
        <dbReference type="ARBA" id="ARBA00022737"/>
    </source>
</evidence>
<dbReference type="PROSITE" id="PS50293">
    <property type="entry name" value="TPR_REGION"/>
    <property type="match status" value="1"/>
</dbReference>
<dbReference type="Gene3D" id="3.40.630.30">
    <property type="match status" value="1"/>
</dbReference>
<evidence type="ECO:0000313" key="5">
    <source>
        <dbReference type="EMBL" id="MBE1503233.1"/>
    </source>
</evidence>
<proteinExistence type="predicted"/>
<feature type="repeat" description="TPR" evidence="3">
    <location>
        <begin position="524"/>
        <end position="557"/>
    </location>
</feature>
<dbReference type="InterPro" id="IPR050498">
    <property type="entry name" value="Ycf3"/>
</dbReference>
<dbReference type="InterPro" id="IPR019734">
    <property type="entry name" value="TPR_rpt"/>
</dbReference>
<evidence type="ECO:0000313" key="6">
    <source>
        <dbReference type="Proteomes" id="UP000620262"/>
    </source>
</evidence>
<dbReference type="PANTHER" id="PTHR44858">
    <property type="entry name" value="TETRATRICOPEPTIDE REPEAT PROTEIN 6"/>
    <property type="match status" value="1"/>
</dbReference>
<dbReference type="EMBL" id="JADBEC010000001">
    <property type="protein sequence ID" value="MBE1503233.1"/>
    <property type="molecule type" value="Genomic_DNA"/>
</dbReference>
<dbReference type="InterPro" id="IPR038740">
    <property type="entry name" value="BioF2-like_GNAT_dom"/>
</dbReference>
<organism evidence="5 6">
    <name type="scientific">Rhizobium viscosum</name>
    <name type="common">Arthrobacter viscosus</name>
    <dbReference type="NCBI Taxonomy" id="1673"/>
    <lineage>
        <taxon>Bacteria</taxon>
        <taxon>Pseudomonadati</taxon>
        <taxon>Pseudomonadota</taxon>
        <taxon>Alphaproteobacteria</taxon>
        <taxon>Hyphomicrobiales</taxon>
        <taxon>Rhizobiaceae</taxon>
        <taxon>Rhizobium/Agrobacterium group</taxon>
        <taxon>Rhizobium</taxon>
    </lineage>
</organism>